<keyword evidence="2" id="KW-1185">Reference proteome</keyword>
<evidence type="ECO:0000313" key="2">
    <source>
        <dbReference type="Proteomes" id="UP000821845"/>
    </source>
</evidence>
<proteinExistence type="predicted"/>
<evidence type="ECO:0000313" key="1">
    <source>
        <dbReference type="EMBL" id="KAH6936230.1"/>
    </source>
</evidence>
<reference evidence="1" key="1">
    <citation type="submission" date="2020-05" db="EMBL/GenBank/DDBJ databases">
        <title>Large-scale comparative analyses of tick genomes elucidate their genetic diversity and vector capacities.</title>
        <authorList>
            <person name="Jia N."/>
            <person name="Wang J."/>
            <person name="Shi W."/>
            <person name="Du L."/>
            <person name="Sun Y."/>
            <person name="Zhan W."/>
            <person name="Jiang J."/>
            <person name="Wang Q."/>
            <person name="Zhang B."/>
            <person name="Ji P."/>
            <person name="Sakyi L.B."/>
            <person name="Cui X."/>
            <person name="Yuan T."/>
            <person name="Jiang B."/>
            <person name="Yang W."/>
            <person name="Lam T.T.-Y."/>
            <person name="Chang Q."/>
            <person name="Ding S."/>
            <person name="Wang X."/>
            <person name="Zhu J."/>
            <person name="Ruan X."/>
            <person name="Zhao L."/>
            <person name="Wei J."/>
            <person name="Que T."/>
            <person name="Du C."/>
            <person name="Cheng J."/>
            <person name="Dai P."/>
            <person name="Han X."/>
            <person name="Huang E."/>
            <person name="Gao Y."/>
            <person name="Liu J."/>
            <person name="Shao H."/>
            <person name="Ye R."/>
            <person name="Li L."/>
            <person name="Wei W."/>
            <person name="Wang X."/>
            <person name="Wang C."/>
            <person name="Yang T."/>
            <person name="Huo Q."/>
            <person name="Li W."/>
            <person name="Guo W."/>
            <person name="Chen H."/>
            <person name="Zhou L."/>
            <person name="Ni X."/>
            <person name="Tian J."/>
            <person name="Zhou Y."/>
            <person name="Sheng Y."/>
            <person name="Liu T."/>
            <person name="Pan Y."/>
            <person name="Xia L."/>
            <person name="Li J."/>
            <person name="Zhao F."/>
            <person name="Cao W."/>
        </authorList>
    </citation>
    <scope>NUCLEOTIDE SEQUENCE</scope>
    <source>
        <strain evidence="1">Hyas-2018</strain>
    </source>
</reference>
<dbReference type="EMBL" id="CM023483">
    <property type="protein sequence ID" value="KAH6936230.1"/>
    <property type="molecule type" value="Genomic_DNA"/>
</dbReference>
<dbReference type="Proteomes" id="UP000821845">
    <property type="component" value="Chromosome 3"/>
</dbReference>
<name>A0ACB7SNP4_HYAAI</name>
<organism evidence="1 2">
    <name type="scientific">Hyalomma asiaticum</name>
    <name type="common">Tick</name>
    <dbReference type="NCBI Taxonomy" id="266040"/>
    <lineage>
        <taxon>Eukaryota</taxon>
        <taxon>Metazoa</taxon>
        <taxon>Ecdysozoa</taxon>
        <taxon>Arthropoda</taxon>
        <taxon>Chelicerata</taxon>
        <taxon>Arachnida</taxon>
        <taxon>Acari</taxon>
        <taxon>Parasitiformes</taxon>
        <taxon>Ixodida</taxon>
        <taxon>Ixodoidea</taxon>
        <taxon>Ixodidae</taxon>
        <taxon>Hyalomminae</taxon>
        <taxon>Hyalomma</taxon>
    </lineage>
</organism>
<sequence>MAPDGDKRRCISECVEELIRCNPQSDSAPAKMEPIADYAQSAWKVESIGHGDNVSKTCCRLHDEPDSHKNPRPLNDTLCQSAAADNPYRHSRGCLGALEELVKRESVLLIAVGCGVAALEMVGIALSVYVCKET</sequence>
<accession>A0ACB7SNP4</accession>
<protein>
    <submittedName>
        <fullName evidence="1">Uncharacterized protein</fullName>
    </submittedName>
</protein>
<comment type="caution">
    <text evidence="1">The sequence shown here is derived from an EMBL/GenBank/DDBJ whole genome shotgun (WGS) entry which is preliminary data.</text>
</comment>
<gene>
    <name evidence="1" type="ORF">HPB50_015022</name>
</gene>